<comment type="caution">
    <text evidence="7">The sequence shown here is derived from an EMBL/GenBank/DDBJ whole genome shotgun (WGS) entry which is preliminary data.</text>
</comment>
<sequence>MTGAWKIAAGAAAGAMLAGLAPPTAPEEPNLAKPTSGWQVDFGEQRCVAMREYALGERKVLVALEPDPANDGARLLFRVPLAASAKPVFGWSEAKVTADGKAISKFVSSAPSAKEGQLFVAGWSADTLPSAPPLATLGEVGIESKALTGRFPLTGMAKIDVLLRECNRGLLESWGMSKAVQAEVTRWPTLKVPAGRLFNYTDYPTVAMILRQQGDVRTRLSINEKGRVTDCKIRYSSGFDLLDSATCRGLIQRGRYEPALGKDGKPMPALAFQSVRWVMPD</sequence>
<organism evidence="7 8">
    <name type="scientific">Sphingomonas swuensis</name>
    <dbReference type="NCBI Taxonomy" id="977800"/>
    <lineage>
        <taxon>Bacteria</taxon>
        <taxon>Pseudomonadati</taxon>
        <taxon>Pseudomonadota</taxon>
        <taxon>Alphaproteobacteria</taxon>
        <taxon>Sphingomonadales</taxon>
        <taxon>Sphingomonadaceae</taxon>
        <taxon>Sphingomonas</taxon>
    </lineage>
</organism>
<feature type="domain" description="TonB C-terminal" evidence="6">
    <location>
        <begin position="188"/>
        <end position="281"/>
    </location>
</feature>
<keyword evidence="4" id="KW-0472">Membrane</keyword>
<keyword evidence="8" id="KW-1185">Reference proteome</keyword>
<dbReference type="RefSeq" id="WP_344707209.1">
    <property type="nucleotide sequence ID" value="NZ_BAABBQ010000001.1"/>
</dbReference>
<feature type="signal peptide" evidence="5">
    <location>
        <begin position="1"/>
        <end position="21"/>
    </location>
</feature>
<evidence type="ECO:0000313" key="7">
    <source>
        <dbReference type="EMBL" id="GAA4019574.1"/>
    </source>
</evidence>
<dbReference type="InterPro" id="IPR006260">
    <property type="entry name" value="TonB/TolA_C"/>
</dbReference>
<keyword evidence="2" id="KW-0812">Transmembrane</keyword>
<dbReference type="InterPro" id="IPR037682">
    <property type="entry name" value="TonB_C"/>
</dbReference>
<evidence type="ECO:0000259" key="6">
    <source>
        <dbReference type="PROSITE" id="PS52015"/>
    </source>
</evidence>
<evidence type="ECO:0000256" key="2">
    <source>
        <dbReference type="ARBA" id="ARBA00022692"/>
    </source>
</evidence>
<feature type="chain" id="PRO_5045905105" description="TonB C-terminal domain-containing protein" evidence="5">
    <location>
        <begin position="22"/>
        <end position="281"/>
    </location>
</feature>
<name>A0ABP7T193_9SPHN</name>
<gene>
    <name evidence="7" type="ORF">GCM10022280_19340</name>
</gene>
<proteinExistence type="predicted"/>
<comment type="subcellular location">
    <subcellularLocation>
        <location evidence="1">Membrane</location>
        <topology evidence="1">Single-pass membrane protein</topology>
    </subcellularLocation>
</comment>
<dbReference type="PROSITE" id="PS52015">
    <property type="entry name" value="TONB_CTD"/>
    <property type="match status" value="1"/>
</dbReference>
<evidence type="ECO:0000313" key="8">
    <source>
        <dbReference type="Proteomes" id="UP001500235"/>
    </source>
</evidence>
<evidence type="ECO:0000256" key="1">
    <source>
        <dbReference type="ARBA" id="ARBA00004167"/>
    </source>
</evidence>
<dbReference type="NCBIfam" id="TIGR01352">
    <property type="entry name" value="tonB_Cterm"/>
    <property type="match status" value="1"/>
</dbReference>
<dbReference type="EMBL" id="BAABBQ010000001">
    <property type="protein sequence ID" value="GAA4019574.1"/>
    <property type="molecule type" value="Genomic_DNA"/>
</dbReference>
<evidence type="ECO:0000256" key="5">
    <source>
        <dbReference type="SAM" id="SignalP"/>
    </source>
</evidence>
<reference evidence="8" key="1">
    <citation type="journal article" date="2019" name="Int. J. Syst. Evol. Microbiol.">
        <title>The Global Catalogue of Microorganisms (GCM) 10K type strain sequencing project: providing services to taxonomists for standard genome sequencing and annotation.</title>
        <authorList>
            <consortium name="The Broad Institute Genomics Platform"/>
            <consortium name="The Broad Institute Genome Sequencing Center for Infectious Disease"/>
            <person name="Wu L."/>
            <person name="Ma J."/>
        </authorList>
    </citation>
    <scope>NUCLEOTIDE SEQUENCE [LARGE SCALE GENOMIC DNA]</scope>
    <source>
        <strain evidence="8">JCM 17563</strain>
    </source>
</reference>
<dbReference type="SUPFAM" id="SSF74653">
    <property type="entry name" value="TolA/TonB C-terminal domain"/>
    <property type="match status" value="1"/>
</dbReference>
<keyword evidence="3" id="KW-1133">Transmembrane helix</keyword>
<evidence type="ECO:0000256" key="4">
    <source>
        <dbReference type="ARBA" id="ARBA00023136"/>
    </source>
</evidence>
<keyword evidence="5" id="KW-0732">Signal</keyword>
<evidence type="ECO:0000256" key="3">
    <source>
        <dbReference type="ARBA" id="ARBA00022989"/>
    </source>
</evidence>
<accession>A0ABP7T193</accession>
<dbReference type="Pfam" id="PF03544">
    <property type="entry name" value="TonB_C"/>
    <property type="match status" value="1"/>
</dbReference>
<dbReference type="Gene3D" id="3.30.1150.10">
    <property type="match status" value="1"/>
</dbReference>
<protein>
    <recommendedName>
        <fullName evidence="6">TonB C-terminal domain-containing protein</fullName>
    </recommendedName>
</protein>
<dbReference type="Proteomes" id="UP001500235">
    <property type="component" value="Unassembled WGS sequence"/>
</dbReference>